<sequence>MVNHSIALFISLLSLSSLPFSDPYPSSRSISGVGSPDIHDILPVYNIPKGILPNAVKSYSFSSEDGSFSVEMENTCYVKFADGQLVYYDRIIKGELSYGKISQVSGIQAKRFLWVPVTGLDVDSDSDQVPESCTHAVDMRPTSFHMLLSETGNHFTPTYEHQAALGKPSSAKSTHHSKMATNRAKLNQPTHELLLASRPSFSFHNTSRS</sequence>
<dbReference type="SUPFAM" id="SSF141562">
    <property type="entry name" value="At5g01610-like"/>
    <property type="match status" value="1"/>
</dbReference>
<evidence type="ECO:0000313" key="2">
    <source>
        <dbReference type="EMBL" id="KAJ8437164.1"/>
    </source>
</evidence>
<keyword evidence="3" id="KW-1185">Reference proteome</keyword>
<reference evidence="2" key="1">
    <citation type="submission" date="2022-04" db="EMBL/GenBank/DDBJ databases">
        <title>Carnegiea gigantea Genome sequencing and assembly v2.</title>
        <authorList>
            <person name="Copetti D."/>
            <person name="Sanderson M.J."/>
            <person name="Burquez A."/>
            <person name="Wojciechowski M.F."/>
        </authorList>
    </citation>
    <scope>NUCLEOTIDE SEQUENCE</scope>
    <source>
        <strain evidence="2">SGP5-SGP5p</strain>
        <tissue evidence="2">Aerial part</tissue>
    </source>
</reference>
<accession>A0A9Q1K5E0</accession>
<dbReference type="Pfam" id="PF04398">
    <property type="entry name" value="DUF538"/>
    <property type="match status" value="1"/>
</dbReference>
<proteinExistence type="predicted"/>
<dbReference type="Proteomes" id="UP001153076">
    <property type="component" value="Unassembled WGS sequence"/>
</dbReference>
<dbReference type="OrthoDB" id="622488at2759"/>
<dbReference type="Gene3D" id="2.30.240.10">
    <property type="entry name" value="At5g01610-like"/>
    <property type="match status" value="1"/>
</dbReference>
<gene>
    <name evidence="2" type="ORF">Cgig2_016907</name>
</gene>
<feature type="chain" id="PRO_5040200041" evidence="1">
    <location>
        <begin position="24"/>
        <end position="209"/>
    </location>
</feature>
<dbReference type="PANTHER" id="PTHR31676">
    <property type="entry name" value="T31J12.3 PROTEIN-RELATED"/>
    <property type="match status" value="1"/>
</dbReference>
<feature type="signal peptide" evidence="1">
    <location>
        <begin position="1"/>
        <end position="23"/>
    </location>
</feature>
<comment type="caution">
    <text evidence="2">The sequence shown here is derived from an EMBL/GenBank/DDBJ whole genome shotgun (WGS) entry which is preliminary data.</text>
</comment>
<dbReference type="AlphaFoldDB" id="A0A9Q1K5E0"/>
<dbReference type="EMBL" id="JAKOGI010000316">
    <property type="protein sequence ID" value="KAJ8437164.1"/>
    <property type="molecule type" value="Genomic_DNA"/>
</dbReference>
<evidence type="ECO:0000256" key="1">
    <source>
        <dbReference type="SAM" id="SignalP"/>
    </source>
</evidence>
<dbReference type="PANTHER" id="PTHR31676:SF96">
    <property type="entry name" value="EXPRESSED PROTEIN"/>
    <property type="match status" value="1"/>
</dbReference>
<keyword evidence="1" id="KW-0732">Signal</keyword>
<dbReference type="InterPro" id="IPR036758">
    <property type="entry name" value="At5g01610-like"/>
</dbReference>
<organism evidence="2 3">
    <name type="scientific">Carnegiea gigantea</name>
    <dbReference type="NCBI Taxonomy" id="171969"/>
    <lineage>
        <taxon>Eukaryota</taxon>
        <taxon>Viridiplantae</taxon>
        <taxon>Streptophyta</taxon>
        <taxon>Embryophyta</taxon>
        <taxon>Tracheophyta</taxon>
        <taxon>Spermatophyta</taxon>
        <taxon>Magnoliopsida</taxon>
        <taxon>eudicotyledons</taxon>
        <taxon>Gunneridae</taxon>
        <taxon>Pentapetalae</taxon>
        <taxon>Caryophyllales</taxon>
        <taxon>Cactineae</taxon>
        <taxon>Cactaceae</taxon>
        <taxon>Cactoideae</taxon>
        <taxon>Echinocereeae</taxon>
        <taxon>Carnegiea</taxon>
    </lineage>
</organism>
<evidence type="ECO:0000313" key="3">
    <source>
        <dbReference type="Proteomes" id="UP001153076"/>
    </source>
</evidence>
<dbReference type="InterPro" id="IPR007493">
    <property type="entry name" value="DUF538"/>
</dbReference>
<name>A0A9Q1K5E0_9CARY</name>
<protein>
    <submittedName>
        <fullName evidence="2">Uncharacterized protein</fullName>
    </submittedName>
</protein>